<dbReference type="Proteomes" id="UP000054843">
    <property type="component" value="Unassembled WGS sequence"/>
</dbReference>
<keyword evidence="2" id="KW-1185">Reference proteome</keyword>
<accession>A0A0V1LZ56</accession>
<protein>
    <submittedName>
        <fullName evidence="1">Uncharacterized protein</fullName>
    </submittedName>
</protein>
<evidence type="ECO:0000313" key="2">
    <source>
        <dbReference type="Proteomes" id="UP000054843"/>
    </source>
</evidence>
<proteinExistence type="predicted"/>
<gene>
    <name evidence="1" type="ORF">T10_7769</name>
</gene>
<sequence>MNVDIDFVPKFDFFFDMAQWTSSMHKKAFSDISNAIVL</sequence>
<reference evidence="1 2" key="1">
    <citation type="submission" date="2015-01" db="EMBL/GenBank/DDBJ databases">
        <title>Evolution of Trichinella species and genotypes.</title>
        <authorList>
            <person name="Korhonen P.K."/>
            <person name="Edoardo P."/>
            <person name="Giuseppe L.R."/>
            <person name="Gasser R.B."/>
        </authorList>
    </citation>
    <scope>NUCLEOTIDE SEQUENCE [LARGE SCALE GENOMIC DNA]</scope>
    <source>
        <strain evidence="1">ISS1980</strain>
    </source>
</reference>
<dbReference type="EMBL" id="JYDO01000832">
    <property type="protein sequence ID" value="KRZ64727.1"/>
    <property type="molecule type" value="Genomic_DNA"/>
</dbReference>
<organism evidence="1 2">
    <name type="scientific">Trichinella papuae</name>
    <dbReference type="NCBI Taxonomy" id="268474"/>
    <lineage>
        <taxon>Eukaryota</taxon>
        <taxon>Metazoa</taxon>
        <taxon>Ecdysozoa</taxon>
        <taxon>Nematoda</taxon>
        <taxon>Enoplea</taxon>
        <taxon>Dorylaimia</taxon>
        <taxon>Trichinellida</taxon>
        <taxon>Trichinellidae</taxon>
        <taxon>Trichinella</taxon>
    </lineage>
</organism>
<evidence type="ECO:0000313" key="1">
    <source>
        <dbReference type="EMBL" id="KRZ64727.1"/>
    </source>
</evidence>
<dbReference type="AlphaFoldDB" id="A0A0V1LZ56"/>
<comment type="caution">
    <text evidence="1">The sequence shown here is derived from an EMBL/GenBank/DDBJ whole genome shotgun (WGS) entry which is preliminary data.</text>
</comment>
<name>A0A0V1LZ56_9BILA</name>